<evidence type="ECO:0000259" key="7">
    <source>
        <dbReference type="Pfam" id="PF01292"/>
    </source>
</evidence>
<evidence type="ECO:0000313" key="8">
    <source>
        <dbReference type="EMBL" id="GAA4424771.1"/>
    </source>
</evidence>
<evidence type="ECO:0000256" key="1">
    <source>
        <dbReference type="ARBA" id="ARBA00004651"/>
    </source>
</evidence>
<evidence type="ECO:0000256" key="2">
    <source>
        <dbReference type="ARBA" id="ARBA00022475"/>
    </source>
</evidence>
<gene>
    <name evidence="8" type="ORF">GCM10023090_18730</name>
</gene>
<evidence type="ECO:0000256" key="4">
    <source>
        <dbReference type="ARBA" id="ARBA00022989"/>
    </source>
</evidence>
<comment type="caution">
    <text evidence="8">The sequence shown here is derived from an EMBL/GenBank/DDBJ whole genome shotgun (WGS) entry which is preliminary data.</text>
</comment>
<reference evidence="9" key="1">
    <citation type="journal article" date="2019" name="Int. J. Syst. Evol. Microbiol.">
        <title>The Global Catalogue of Microorganisms (GCM) 10K type strain sequencing project: providing services to taxonomists for standard genome sequencing and annotation.</title>
        <authorList>
            <consortium name="The Broad Institute Genomics Platform"/>
            <consortium name="The Broad Institute Genome Sequencing Center for Infectious Disease"/>
            <person name="Wu L."/>
            <person name="Ma J."/>
        </authorList>
    </citation>
    <scope>NUCLEOTIDE SEQUENCE [LARGE SCALE GENOMIC DNA]</scope>
    <source>
        <strain evidence="9">JCM 31890</strain>
    </source>
</reference>
<dbReference type="PANTHER" id="PTHR30485:SF2">
    <property type="entry name" value="BLL0597 PROTEIN"/>
    <property type="match status" value="1"/>
</dbReference>
<keyword evidence="5 6" id="KW-0472">Membrane</keyword>
<dbReference type="InterPro" id="IPR051542">
    <property type="entry name" value="Hydrogenase_cytochrome"/>
</dbReference>
<dbReference type="InterPro" id="IPR016174">
    <property type="entry name" value="Di-haem_cyt_TM"/>
</dbReference>
<dbReference type="EMBL" id="BAABEX010000013">
    <property type="protein sequence ID" value="GAA4424771.1"/>
    <property type="molecule type" value="Genomic_DNA"/>
</dbReference>
<organism evidence="8 9">
    <name type="scientific">Acidovorax lacteus</name>
    <dbReference type="NCBI Taxonomy" id="1924988"/>
    <lineage>
        <taxon>Bacteria</taxon>
        <taxon>Pseudomonadati</taxon>
        <taxon>Pseudomonadota</taxon>
        <taxon>Betaproteobacteria</taxon>
        <taxon>Burkholderiales</taxon>
        <taxon>Comamonadaceae</taxon>
        <taxon>Acidovorax</taxon>
    </lineage>
</organism>
<dbReference type="InterPro" id="IPR011577">
    <property type="entry name" value="Cyt_b561_bac/Ni-Hgenase"/>
</dbReference>
<keyword evidence="9" id="KW-1185">Reference proteome</keyword>
<evidence type="ECO:0000256" key="6">
    <source>
        <dbReference type="SAM" id="Phobius"/>
    </source>
</evidence>
<feature type="transmembrane region" description="Helical" evidence="6">
    <location>
        <begin position="131"/>
        <end position="149"/>
    </location>
</feature>
<dbReference type="Gene3D" id="1.20.950.20">
    <property type="entry name" value="Transmembrane di-heme cytochromes, Chain C"/>
    <property type="match status" value="1"/>
</dbReference>
<sequence length="169" mass="18808">MPVWDVFVRCFHWSLVGCVLANQFVLEAGELAHRWTGYAACALVGARMVWGLVGSRHARFADFWPSPARVMAHLRALVRRQPLHHVGHNPLGALMMLTLMALVLALGVSGWLQGTDRFFGVEWVQDLHEALAQTLLLLAALHAVAALLMGRLERTHLLRAMVTGVKQFD</sequence>
<evidence type="ECO:0000256" key="5">
    <source>
        <dbReference type="ARBA" id="ARBA00023136"/>
    </source>
</evidence>
<keyword evidence="2" id="KW-1003">Cell membrane</keyword>
<name>A0ABP8L9G2_9BURK</name>
<dbReference type="PANTHER" id="PTHR30485">
    <property type="entry name" value="NI/FE-HYDROGENASE 1 B-TYPE CYTOCHROME SUBUNIT"/>
    <property type="match status" value="1"/>
</dbReference>
<keyword evidence="3 6" id="KW-0812">Transmembrane</keyword>
<evidence type="ECO:0000256" key="3">
    <source>
        <dbReference type="ARBA" id="ARBA00022692"/>
    </source>
</evidence>
<dbReference type="Pfam" id="PF01292">
    <property type="entry name" value="Ni_hydr_CYTB"/>
    <property type="match status" value="1"/>
</dbReference>
<dbReference type="SUPFAM" id="SSF81342">
    <property type="entry name" value="Transmembrane di-heme cytochromes"/>
    <property type="match status" value="1"/>
</dbReference>
<accession>A0ABP8L9G2</accession>
<feature type="transmembrane region" description="Helical" evidence="6">
    <location>
        <begin position="91"/>
        <end position="111"/>
    </location>
</feature>
<comment type="subcellular location">
    <subcellularLocation>
        <location evidence="1">Cell membrane</location>
        <topology evidence="1">Multi-pass membrane protein</topology>
    </subcellularLocation>
</comment>
<dbReference type="Proteomes" id="UP001501788">
    <property type="component" value="Unassembled WGS sequence"/>
</dbReference>
<protein>
    <submittedName>
        <fullName evidence="8">Cytochrome b/b6 domain-containing protein</fullName>
    </submittedName>
</protein>
<proteinExistence type="predicted"/>
<evidence type="ECO:0000313" key="9">
    <source>
        <dbReference type="Proteomes" id="UP001501788"/>
    </source>
</evidence>
<feature type="domain" description="Cytochrome b561 bacterial/Ni-hydrogenase" evidence="7">
    <location>
        <begin position="3"/>
        <end position="164"/>
    </location>
</feature>
<keyword evidence="4 6" id="KW-1133">Transmembrane helix</keyword>